<protein>
    <recommendedName>
        <fullName evidence="2">FAS1 domain-containing protein</fullName>
    </recommendedName>
</protein>
<comment type="caution">
    <text evidence="3">The sequence shown here is derived from an EMBL/GenBank/DDBJ whole genome shotgun (WGS) entry which is preliminary data.</text>
</comment>
<keyword evidence="4" id="KW-1185">Reference proteome</keyword>
<name>A0A0L6U9X6_9BASI</name>
<proteinExistence type="predicted"/>
<reference evidence="3 4" key="1">
    <citation type="submission" date="2015-08" db="EMBL/GenBank/DDBJ databases">
        <title>Next Generation Sequencing and Analysis of the Genome of Puccinia sorghi L Schw, the Causal Agent of Maize Common Rust.</title>
        <authorList>
            <person name="Rochi L."/>
            <person name="Burguener G."/>
            <person name="Darino M."/>
            <person name="Turjanski A."/>
            <person name="Kreff E."/>
            <person name="Dieguez M.J."/>
            <person name="Sacco F."/>
        </authorList>
    </citation>
    <scope>NUCLEOTIDE SEQUENCE [LARGE SCALE GENOMIC DNA]</scope>
    <source>
        <strain evidence="3 4">RO10H11247</strain>
    </source>
</reference>
<dbReference type="AlphaFoldDB" id="A0A0L6U9X6"/>
<sequence length="622" mass="68591">MLSLVSCLSAVFLLSSIATQLVTASPVSSSSSLAFQLQPPTLIPPYQNKASEPNNPAVLLPFNHEEEPASLQPKVLYNTLPPPLVHLFQGLANSISSLGMRLDHHHPNIQKPVDCTNYTIGEILNYTLHHTPKPSSHDGDHPIPLHRLAWLVNLTRPVQEALYNPDADFTLFAPDNDALTPPCKKRRHHQDAAALNPFQASSIDEASHGESTHIFWDALEAIESGKVCPHVGALAEGDDDKSEKKKKFFLHAIEMVLKYHLSPGKKKVHEMLDSSTLPTELPILPNSDAARFRLRVGPAFPHLHKPGQIVLNFFSKLDVLKTRPILAKNGVIYIIEKVPLLPPLSPLSELFLFPKPFSTLTSALQKTHLDDTLLPRWENKSIPLSVESSQPLLPGATLGDNFDDVDERVQSVLSSLTGGHDGKLVKPSFTVFAPTNHAFRSLGPAANAFLFSPFGQHILRYILSFHIVPDVIWHTDHCERAKVGSDSENCGLESETYETNQFPDPIGHHPFPTIPKKVNVTHFHLGTLLGSRKNESLPVTLVKFRHLGKGPIIRRAYIKMVLEKLTSGPPDKHAIPVVIADGVAWGGALHTIPTIVHPPVPEGHHHRRDVQRAIELSILSPA</sequence>
<dbReference type="VEuPathDB" id="FungiDB:VP01_824g1"/>
<feature type="chain" id="PRO_5005567337" description="FAS1 domain-containing protein" evidence="1">
    <location>
        <begin position="25"/>
        <end position="622"/>
    </location>
</feature>
<evidence type="ECO:0000313" key="3">
    <source>
        <dbReference type="EMBL" id="KNZ45326.1"/>
    </source>
</evidence>
<dbReference type="GO" id="GO:0016236">
    <property type="term" value="P:macroautophagy"/>
    <property type="evidence" value="ECO:0007669"/>
    <property type="project" value="TreeGrafter"/>
</dbReference>
<evidence type="ECO:0000259" key="2">
    <source>
        <dbReference type="Pfam" id="PF02469"/>
    </source>
</evidence>
<feature type="domain" description="FAS1" evidence="2">
    <location>
        <begin position="427"/>
        <end position="479"/>
    </location>
</feature>
<feature type="signal peptide" evidence="1">
    <location>
        <begin position="1"/>
        <end position="24"/>
    </location>
</feature>
<dbReference type="PANTHER" id="PTHR10900">
    <property type="entry name" value="PERIOSTIN-RELATED"/>
    <property type="match status" value="1"/>
</dbReference>
<dbReference type="EMBL" id="LAVV01013771">
    <property type="protein sequence ID" value="KNZ45326.1"/>
    <property type="molecule type" value="Genomic_DNA"/>
</dbReference>
<dbReference type="Proteomes" id="UP000037035">
    <property type="component" value="Unassembled WGS sequence"/>
</dbReference>
<organism evidence="3 4">
    <name type="scientific">Puccinia sorghi</name>
    <dbReference type="NCBI Taxonomy" id="27349"/>
    <lineage>
        <taxon>Eukaryota</taxon>
        <taxon>Fungi</taxon>
        <taxon>Dikarya</taxon>
        <taxon>Basidiomycota</taxon>
        <taxon>Pucciniomycotina</taxon>
        <taxon>Pucciniomycetes</taxon>
        <taxon>Pucciniales</taxon>
        <taxon>Pucciniaceae</taxon>
        <taxon>Puccinia</taxon>
    </lineage>
</organism>
<keyword evidence="1" id="KW-0732">Signal</keyword>
<evidence type="ECO:0000256" key="1">
    <source>
        <dbReference type="SAM" id="SignalP"/>
    </source>
</evidence>
<dbReference type="InterPro" id="IPR036378">
    <property type="entry name" value="FAS1_dom_sf"/>
</dbReference>
<dbReference type="Pfam" id="PF02469">
    <property type="entry name" value="Fasciclin"/>
    <property type="match status" value="1"/>
</dbReference>
<dbReference type="SUPFAM" id="SSF82153">
    <property type="entry name" value="FAS1 domain"/>
    <property type="match status" value="2"/>
</dbReference>
<dbReference type="STRING" id="27349.A0A0L6U9X6"/>
<dbReference type="InterPro" id="IPR000782">
    <property type="entry name" value="FAS1_domain"/>
</dbReference>
<accession>A0A0L6U9X6</accession>
<dbReference type="OrthoDB" id="7700931at2759"/>
<dbReference type="InterPro" id="IPR050904">
    <property type="entry name" value="Adhesion/Biosynth-related"/>
</dbReference>
<evidence type="ECO:0000313" key="4">
    <source>
        <dbReference type="Proteomes" id="UP000037035"/>
    </source>
</evidence>
<gene>
    <name evidence="3" type="ORF">VP01_824g1</name>
</gene>
<dbReference type="GO" id="GO:0000329">
    <property type="term" value="C:fungal-type vacuole membrane"/>
    <property type="evidence" value="ECO:0007669"/>
    <property type="project" value="TreeGrafter"/>
</dbReference>
<dbReference type="GO" id="GO:0005615">
    <property type="term" value="C:extracellular space"/>
    <property type="evidence" value="ECO:0007669"/>
    <property type="project" value="TreeGrafter"/>
</dbReference>
<dbReference type="Gene3D" id="2.30.180.10">
    <property type="entry name" value="FAS1 domain"/>
    <property type="match status" value="2"/>
</dbReference>
<dbReference type="PANTHER" id="PTHR10900:SF122">
    <property type="entry name" value="FAS1 DOMAIN-CONTAINING PROTEIN"/>
    <property type="match status" value="1"/>
</dbReference>